<name>F8FCY8_PAEMK</name>
<dbReference type="AlphaFoldDB" id="F8FCY8"/>
<dbReference type="Proteomes" id="UP000006620">
    <property type="component" value="Chromosome"/>
</dbReference>
<dbReference type="EMBL" id="CP002869">
    <property type="protein sequence ID" value="AEI41405.1"/>
    <property type="molecule type" value="Genomic_DNA"/>
</dbReference>
<proteinExistence type="predicted"/>
<organism evidence="1 2">
    <name type="scientific">Paenibacillus mucilaginosus (strain KNP414)</name>
    <dbReference type="NCBI Taxonomy" id="1036673"/>
    <lineage>
        <taxon>Bacteria</taxon>
        <taxon>Bacillati</taxon>
        <taxon>Bacillota</taxon>
        <taxon>Bacilli</taxon>
        <taxon>Bacillales</taxon>
        <taxon>Paenibacillaceae</taxon>
        <taxon>Paenibacillus</taxon>
    </lineage>
</organism>
<reference evidence="2" key="1">
    <citation type="submission" date="2011-06" db="EMBL/GenBank/DDBJ databases">
        <title>Complete genome sequence of Paenibacillus mucilaginosus KNP414.</title>
        <authorList>
            <person name="Wang J."/>
            <person name="Hu S."/>
            <person name="Hu X."/>
            <person name="Zhang B."/>
            <person name="Dong D."/>
            <person name="Zhang S."/>
            <person name="Zhao K."/>
            <person name="Wu D."/>
        </authorList>
    </citation>
    <scope>NUCLEOTIDE SEQUENCE [LARGE SCALE GENOMIC DNA]</scope>
    <source>
        <strain evidence="2">KNP414</strain>
    </source>
</reference>
<dbReference type="HOGENOM" id="CLU_3313826_0_0_9"/>
<evidence type="ECO:0000313" key="1">
    <source>
        <dbReference type="EMBL" id="AEI41405.1"/>
    </source>
</evidence>
<dbReference type="PATRIC" id="fig|1036673.3.peg.2600"/>
<evidence type="ECO:0000313" key="2">
    <source>
        <dbReference type="Proteomes" id="UP000006620"/>
    </source>
</evidence>
<gene>
    <name evidence="1" type="ordered locus">KNP414_02846</name>
</gene>
<accession>F8FCY8</accession>
<reference evidence="1 2" key="2">
    <citation type="journal article" date="2013" name="Genome Announc.">
        <title>Genome Sequence of Growth-Improving Paenibacillus mucilaginosus Strain KNP414.</title>
        <authorList>
            <person name="Lu J.J."/>
            <person name="Wang J.F."/>
            <person name="Hu X.F."/>
        </authorList>
    </citation>
    <scope>NUCLEOTIDE SEQUENCE [LARGE SCALE GENOMIC DNA]</scope>
    <source>
        <strain evidence="1 2">KNP414</strain>
    </source>
</reference>
<sequence length="39" mass="4639">MIFITTVPRPIGGKFANRCENRYSKNRYRACRYARVRSS</sequence>
<protein>
    <submittedName>
        <fullName evidence="1">Uncharacterized protein</fullName>
    </submittedName>
</protein>
<dbReference type="KEGG" id="pms:KNP414_02846"/>